<keyword evidence="9" id="KW-0378">Hydrolase</keyword>
<dbReference type="PROSITE" id="PS52011">
    <property type="entry name" value="PEPTIDASE_M2"/>
    <property type="match status" value="1"/>
</dbReference>
<keyword evidence="2" id="KW-0732">Signal</keyword>
<proteinExistence type="inferred from homology"/>
<keyword evidence="9" id="KW-0479">Metal-binding</keyword>
<dbReference type="STRING" id="174720.A0A0N5CCE8"/>
<comment type="similarity">
    <text evidence="1 8 9">Belongs to the peptidase M2 family.</text>
</comment>
<keyword evidence="11" id="KW-1185">Reference proteome</keyword>
<dbReference type="WBParaSite" id="SPAL_0001555800.1">
    <property type="protein sequence ID" value="SPAL_0001555800.1"/>
    <property type="gene ID" value="SPAL_0001555800"/>
</dbReference>
<evidence type="ECO:0000256" key="8">
    <source>
        <dbReference type="PROSITE-ProRule" id="PRU01355"/>
    </source>
</evidence>
<keyword evidence="9" id="KW-0862">Zinc</keyword>
<evidence type="ECO:0000256" key="10">
    <source>
        <dbReference type="SAM" id="MobiDB-lite"/>
    </source>
</evidence>
<dbReference type="GO" id="GO:0006508">
    <property type="term" value="P:proteolysis"/>
    <property type="evidence" value="ECO:0007669"/>
    <property type="project" value="UniProtKB-KW"/>
</dbReference>
<dbReference type="PRINTS" id="PR00791">
    <property type="entry name" value="PEPDIPTASEA"/>
</dbReference>
<evidence type="ECO:0000256" key="1">
    <source>
        <dbReference type="ARBA" id="ARBA00008139"/>
    </source>
</evidence>
<feature type="compositionally biased region" description="Low complexity" evidence="10">
    <location>
        <begin position="525"/>
        <end position="537"/>
    </location>
</feature>
<dbReference type="CDD" id="cd06461">
    <property type="entry name" value="M2_ACE"/>
    <property type="match status" value="1"/>
</dbReference>
<evidence type="ECO:0000256" key="6">
    <source>
        <dbReference type="PIRSR" id="PIRSR601548-4"/>
    </source>
</evidence>
<name>A0A0N5CCE8_STREA</name>
<accession>A0A0N5CCE8</accession>
<dbReference type="PANTHER" id="PTHR10514:SF27">
    <property type="entry name" value="ANGIOTENSIN-CONVERTING ENZYME"/>
    <property type="match status" value="1"/>
</dbReference>
<evidence type="ECO:0000256" key="7">
    <source>
        <dbReference type="PIRSR" id="PIRSR601548-5"/>
    </source>
</evidence>
<keyword evidence="3 6" id="KW-1015">Disulfide bond</keyword>
<keyword evidence="9" id="KW-0645">Protease</keyword>
<dbReference type="GO" id="GO:0004180">
    <property type="term" value="F:carboxypeptidase activity"/>
    <property type="evidence" value="ECO:0007669"/>
    <property type="project" value="UniProtKB-KW"/>
</dbReference>
<evidence type="ECO:0000313" key="12">
    <source>
        <dbReference type="WBParaSite" id="SPAL_0001555800.1"/>
    </source>
</evidence>
<evidence type="ECO:0000256" key="9">
    <source>
        <dbReference type="RuleBase" id="RU361144"/>
    </source>
</evidence>
<dbReference type="EC" id="3.4.-.-" evidence="9"/>
<dbReference type="GO" id="GO:0008237">
    <property type="term" value="F:metallopeptidase activity"/>
    <property type="evidence" value="ECO:0007669"/>
    <property type="project" value="UniProtKB-KW"/>
</dbReference>
<dbReference type="GO" id="GO:0046872">
    <property type="term" value="F:metal ion binding"/>
    <property type="evidence" value="ECO:0007669"/>
    <property type="project" value="UniProtKB-KW"/>
</dbReference>
<sequence length="574" mass="65135">ILNESAKAAGFTNTAAMWNSPFDLSTRDTPPEINIMNEVQNVQNKLMPLYKELHTYIRHYLPVLYPNATDITSDGPIPGHLLKSYNGDDWSAFYDTAKPFDELEDIESEIMKALHGQNMTVKGMFTKAYRYFKYLGFEKAPSSIWSKSIFTRVWSRSMICNPSTAIDMNDDNDYRIKTCEILGIKGFKQAHKLLFDMYYQFESKDQPLLLHDAPNPSFKTALSNAISIASGNIDYLKSLNLLPENYSISENSKINSLFKEAIEDFVKLPMYLVADLFRQEVFEGTLSPEEWNEEWWRLRSNLQGIKSPLKDEKKDNDVLVNTYVTQKHSPAVRYIISYVIQFQILRALCPDTPSNMLFNGCVLDKNIMNKIEIIMKEGATIDYLTALEMITGDRQFDATPMIEYFSPLYEWLKKYNEENGLYIGWDGKGEKFKESQLPKLGAIQTGVTRNEIGNEEKIAYPGQDCSKGEECLLDSICNGTRCICGEGLFTLEVAGTYSCVKGNPSDAGFGNGSDGLLIGLFEQPSSSPTTLPPSTSSKSHEEETTESATKKSNDCFKNNFSFTFLFFLISYYLF</sequence>
<feature type="glycosylation site" description="N-linked (GlcNAc...) asparagine" evidence="7">
    <location>
        <position position="118"/>
    </location>
</feature>
<dbReference type="Proteomes" id="UP000046392">
    <property type="component" value="Unplaced"/>
</dbReference>
<dbReference type="GO" id="GO:0008241">
    <property type="term" value="F:peptidyl-dipeptidase activity"/>
    <property type="evidence" value="ECO:0007669"/>
    <property type="project" value="InterPro"/>
</dbReference>
<protein>
    <recommendedName>
        <fullName evidence="9">Angiotensin-converting enzyme</fullName>
        <ecNumber evidence="9">3.4.-.-</ecNumber>
    </recommendedName>
</protein>
<keyword evidence="9" id="KW-0121">Carboxypeptidase</keyword>
<feature type="region of interest" description="Disordered" evidence="10">
    <location>
        <begin position="525"/>
        <end position="546"/>
    </location>
</feature>
<feature type="disulfide bond" evidence="6">
    <location>
        <begin position="349"/>
        <end position="361"/>
    </location>
</feature>
<dbReference type="SUPFAM" id="SSF55486">
    <property type="entry name" value="Metalloproteases ('zincins'), catalytic domain"/>
    <property type="match status" value="1"/>
</dbReference>
<feature type="disulfide bond" evidence="6">
    <location>
        <begin position="160"/>
        <end position="179"/>
    </location>
</feature>
<evidence type="ECO:0000256" key="2">
    <source>
        <dbReference type="ARBA" id="ARBA00022729"/>
    </source>
</evidence>
<dbReference type="AlphaFoldDB" id="A0A0N5CCE8"/>
<organism evidence="11 12">
    <name type="scientific">Strongyloides papillosus</name>
    <name type="common">Intestinal threadworm</name>
    <dbReference type="NCBI Taxonomy" id="174720"/>
    <lineage>
        <taxon>Eukaryota</taxon>
        <taxon>Metazoa</taxon>
        <taxon>Ecdysozoa</taxon>
        <taxon>Nematoda</taxon>
        <taxon>Chromadorea</taxon>
        <taxon>Rhabditida</taxon>
        <taxon>Tylenchina</taxon>
        <taxon>Panagrolaimomorpha</taxon>
        <taxon>Strongyloidoidea</taxon>
        <taxon>Strongyloididae</taxon>
        <taxon>Strongyloides</taxon>
    </lineage>
</organism>
<evidence type="ECO:0000256" key="5">
    <source>
        <dbReference type="PIRSR" id="PIRSR601548-2"/>
    </source>
</evidence>
<dbReference type="Pfam" id="PF01401">
    <property type="entry name" value="Peptidase_M2"/>
    <property type="match status" value="1"/>
</dbReference>
<comment type="caution">
    <text evidence="8">Lacks conserved residue(s) required for the propagation of feature annotation.</text>
</comment>
<evidence type="ECO:0000256" key="4">
    <source>
        <dbReference type="ARBA" id="ARBA00023180"/>
    </source>
</evidence>
<dbReference type="InterPro" id="IPR001548">
    <property type="entry name" value="Peptidase_M2"/>
</dbReference>
<keyword evidence="4 7" id="KW-0325">Glycoprotein</keyword>
<keyword evidence="9" id="KW-0482">Metalloprotease</keyword>
<feature type="binding site" evidence="5">
    <location>
        <position position="333"/>
    </location>
    <ligand>
        <name>chloride</name>
        <dbReference type="ChEBI" id="CHEBI:17996"/>
        <label>1</label>
    </ligand>
</feature>
<comment type="cofactor">
    <cofactor evidence="9">
        <name>Zn(2+)</name>
        <dbReference type="ChEBI" id="CHEBI:29105"/>
    </cofactor>
    <text evidence="9">Binds 1 zinc ion per subunit.</text>
</comment>
<evidence type="ECO:0000313" key="11">
    <source>
        <dbReference type="Proteomes" id="UP000046392"/>
    </source>
</evidence>
<evidence type="ECO:0000256" key="3">
    <source>
        <dbReference type="ARBA" id="ARBA00023157"/>
    </source>
</evidence>
<reference evidence="12" key="1">
    <citation type="submission" date="2017-02" db="UniProtKB">
        <authorList>
            <consortium name="WormBaseParasite"/>
        </authorList>
    </citation>
    <scope>IDENTIFICATION</scope>
</reference>
<dbReference type="PANTHER" id="PTHR10514">
    <property type="entry name" value="ANGIOTENSIN-CONVERTING ENZYME"/>
    <property type="match status" value="1"/>
</dbReference>
<dbReference type="GO" id="GO:0016020">
    <property type="term" value="C:membrane"/>
    <property type="evidence" value="ECO:0007669"/>
    <property type="project" value="InterPro"/>
</dbReference>